<dbReference type="EMBL" id="CP017599">
    <property type="protein sequence ID" value="AOX02908.1"/>
    <property type="molecule type" value="Genomic_DNA"/>
</dbReference>
<keyword evidence="1" id="KW-0175">Coiled coil</keyword>
<evidence type="ECO:0000256" key="2">
    <source>
        <dbReference type="SAM" id="MobiDB-lite"/>
    </source>
</evidence>
<organism evidence="3 4">
    <name type="scientific">Moorena producens PAL-8-15-08-1</name>
    <dbReference type="NCBI Taxonomy" id="1458985"/>
    <lineage>
        <taxon>Bacteria</taxon>
        <taxon>Bacillati</taxon>
        <taxon>Cyanobacteriota</taxon>
        <taxon>Cyanophyceae</taxon>
        <taxon>Coleofasciculales</taxon>
        <taxon>Coleofasciculaceae</taxon>
        <taxon>Moorena</taxon>
    </lineage>
</organism>
<feature type="compositionally biased region" description="Basic residues" evidence="2">
    <location>
        <begin position="1"/>
        <end position="11"/>
    </location>
</feature>
<accession>A0A1D8TZ46</accession>
<dbReference type="STRING" id="1458985.BJP34_28805"/>
<feature type="region of interest" description="Disordered" evidence="2">
    <location>
        <begin position="1"/>
        <end position="65"/>
    </location>
</feature>
<protein>
    <submittedName>
        <fullName evidence="3">Uncharacterized protein</fullName>
    </submittedName>
</protein>
<evidence type="ECO:0000313" key="4">
    <source>
        <dbReference type="Proteomes" id="UP000177870"/>
    </source>
</evidence>
<evidence type="ECO:0000256" key="1">
    <source>
        <dbReference type="SAM" id="Coils"/>
    </source>
</evidence>
<reference evidence="4" key="1">
    <citation type="submission" date="2016-10" db="EMBL/GenBank/DDBJ databases">
        <title>Comparative genomics uncovers the prolific and rare metabolic potential of the cyanobacterial genus Moorea.</title>
        <authorList>
            <person name="Leao T."/>
            <person name="Castelao G."/>
            <person name="Korobeynikov A."/>
            <person name="Monroe E.A."/>
            <person name="Podell S."/>
            <person name="Glukhov E."/>
            <person name="Allen E."/>
            <person name="Gerwick W.H."/>
            <person name="Gerwick L."/>
        </authorList>
    </citation>
    <scope>NUCLEOTIDE SEQUENCE [LARGE SCALE GENOMIC DNA]</scope>
    <source>
        <strain evidence="4">PAL-8-15-08-1</strain>
    </source>
</reference>
<evidence type="ECO:0000313" key="3">
    <source>
        <dbReference type="EMBL" id="AOX02908.1"/>
    </source>
</evidence>
<gene>
    <name evidence="3" type="ORF">BJP34_28805</name>
</gene>
<dbReference type="RefSeq" id="WP_070395303.1">
    <property type="nucleotide sequence ID" value="NZ_CP017599.1"/>
</dbReference>
<feature type="coiled-coil region" evidence="1">
    <location>
        <begin position="191"/>
        <end position="255"/>
    </location>
</feature>
<dbReference type="Proteomes" id="UP000177870">
    <property type="component" value="Chromosome"/>
</dbReference>
<proteinExistence type="predicted"/>
<dbReference type="AlphaFoldDB" id="A0A1D8TZ46"/>
<sequence>MPKVKSKKSLKSNRNNPIGCPMAAGVTNHAQAHQARNKQSNKNDTKFGFKQNPDGSWDRKGRSGWTSEALKVPAGSVKNPVTGEDIKRDRRHMISSNLLTDSLAGYLNHEQPATYTAAIDQFIMSPNHEKKLKRLQGKTLNDKLNGIGKYIHSNPKNLFPGRGDWNQAIGRLAEQVKGLVDRADKSLKEKLRQTENDFDKLFKNREDIEAKLKTKDTEIESATDNADKTKLEKEKSDLEAELKKVDQEITDKTKALEKEAVSYVRDKLEKLDSSAQGKEILETATKYIDEQGTSFARVRNFLEDSLIPSLDFDFFTSEYDDQIAVDDNAMDTSDEESTSSIQKKITEKPLTSEAKKWVANIQKKSLGLYVNLTQFRADGVTKQAEMLAM</sequence>
<dbReference type="KEGG" id="mpro:BJP34_28805"/>
<name>A0A1D8TZ46_9CYAN</name>